<keyword evidence="13" id="KW-0479">Metal-binding</keyword>
<evidence type="ECO:0000256" key="6">
    <source>
        <dbReference type="ARBA" id="ARBA00012947"/>
    </source>
</evidence>
<feature type="binding site" evidence="13">
    <location>
        <begin position="113"/>
        <end position="116"/>
    </location>
    <ligand>
        <name>substrate</name>
    </ligand>
</feature>
<dbReference type="OrthoDB" id="9784786at2"/>
<proteinExistence type="inferred from homology"/>
<evidence type="ECO:0000256" key="10">
    <source>
        <dbReference type="ARBA" id="ARBA00030169"/>
    </source>
</evidence>
<evidence type="ECO:0000313" key="15">
    <source>
        <dbReference type="Proteomes" id="UP000283880"/>
    </source>
</evidence>
<evidence type="ECO:0000256" key="8">
    <source>
        <dbReference type="ARBA" id="ARBA00025046"/>
    </source>
</evidence>
<comment type="cofactor">
    <cofactor evidence="13">
        <name>Mg(2+)</name>
        <dbReference type="ChEBI" id="CHEBI:18420"/>
    </cofactor>
</comment>
<dbReference type="InterPro" id="IPR005493">
    <property type="entry name" value="RraA/RraA-like"/>
</dbReference>
<dbReference type="EC" id="4.1.3.17" evidence="5"/>
<dbReference type="InterPro" id="IPR036704">
    <property type="entry name" value="RraA/RraA-like_sf"/>
</dbReference>
<dbReference type="AlphaFoldDB" id="A0A413FGS6"/>
<dbReference type="PANTHER" id="PTHR33254">
    <property type="entry name" value="4-HYDROXY-4-METHYL-2-OXOGLUTARATE ALDOLASE 3-RELATED"/>
    <property type="match status" value="1"/>
</dbReference>
<dbReference type="CDD" id="cd16841">
    <property type="entry name" value="RraA_family"/>
    <property type="match status" value="1"/>
</dbReference>
<evidence type="ECO:0000256" key="4">
    <source>
        <dbReference type="ARBA" id="ARBA00011233"/>
    </source>
</evidence>
<organism evidence="14 15">
    <name type="scientific">Enterocloster asparagiformis</name>
    <dbReference type="NCBI Taxonomy" id="333367"/>
    <lineage>
        <taxon>Bacteria</taxon>
        <taxon>Bacillati</taxon>
        <taxon>Bacillota</taxon>
        <taxon>Clostridia</taxon>
        <taxon>Lachnospirales</taxon>
        <taxon>Lachnospiraceae</taxon>
        <taxon>Enterocloster</taxon>
    </lineage>
</organism>
<dbReference type="EMBL" id="QSBM01000006">
    <property type="protein sequence ID" value="RGX29954.1"/>
    <property type="molecule type" value="Genomic_DNA"/>
</dbReference>
<comment type="caution">
    <text evidence="14">The sequence shown here is derived from an EMBL/GenBank/DDBJ whole genome shotgun (WGS) entry which is preliminary data.</text>
</comment>
<comment type="function">
    <text evidence="8">Catalyzes the aldol cleavage of 4-hydroxy-4-methyl-2-oxoglutarate (HMG) into 2 molecules of pyruvate. Also contains a secondary oxaloacetate (OAA) decarboxylase activity due to the common pyruvate enolate transition state formed following C-C bond cleavage in the retro-aldol and decarboxylation reactions.</text>
</comment>
<evidence type="ECO:0000256" key="3">
    <source>
        <dbReference type="ARBA" id="ARBA00008621"/>
    </source>
</evidence>
<gene>
    <name evidence="14" type="ORF">DWV29_09615</name>
</gene>
<feature type="binding site" evidence="13">
    <location>
        <position position="136"/>
    </location>
    <ligand>
        <name>Mg(2+)</name>
        <dbReference type="ChEBI" id="CHEBI:18420"/>
    </ligand>
</feature>
<dbReference type="EC" id="4.1.1.112" evidence="6"/>
<evidence type="ECO:0000256" key="2">
    <source>
        <dbReference type="ARBA" id="ARBA00001968"/>
    </source>
</evidence>
<dbReference type="Gene3D" id="3.50.30.40">
    <property type="entry name" value="Ribonuclease E inhibitor RraA/RraA-like"/>
    <property type="match status" value="1"/>
</dbReference>
<evidence type="ECO:0000256" key="12">
    <source>
        <dbReference type="ARBA" id="ARBA00047973"/>
    </source>
</evidence>
<dbReference type="GO" id="GO:0046872">
    <property type="term" value="F:metal ion binding"/>
    <property type="evidence" value="ECO:0007669"/>
    <property type="project" value="UniProtKB-KW"/>
</dbReference>
<feature type="binding site" evidence="13">
    <location>
        <position position="135"/>
    </location>
    <ligand>
        <name>substrate</name>
    </ligand>
</feature>
<evidence type="ECO:0000256" key="13">
    <source>
        <dbReference type="PIRSR" id="PIRSR605493-1"/>
    </source>
</evidence>
<protein>
    <recommendedName>
        <fullName evidence="7">Putative 4-hydroxy-4-methyl-2-oxoglutarate aldolase</fullName>
        <ecNumber evidence="6">4.1.1.112</ecNumber>
        <ecNumber evidence="5">4.1.3.17</ecNumber>
    </recommendedName>
    <alternativeName>
        <fullName evidence="11">Oxaloacetate decarboxylase</fullName>
    </alternativeName>
    <alternativeName>
        <fullName evidence="9">Regulator of ribonuclease activity homolog</fullName>
    </alternativeName>
    <alternativeName>
        <fullName evidence="10">RraA-like protein</fullName>
    </alternativeName>
</protein>
<evidence type="ECO:0000256" key="5">
    <source>
        <dbReference type="ARBA" id="ARBA00012213"/>
    </source>
</evidence>
<dbReference type="Pfam" id="PF03737">
    <property type="entry name" value="RraA-like"/>
    <property type="match status" value="1"/>
</dbReference>
<evidence type="ECO:0000256" key="7">
    <source>
        <dbReference type="ARBA" id="ARBA00016549"/>
    </source>
</evidence>
<accession>A0A413FGS6</accession>
<dbReference type="GO" id="GO:0008948">
    <property type="term" value="F:oxaloacetate decarboxylase activity"/>
    <property type="evidence" value="ECO:0007669"/>
    <property type="project" value="UniProtKB-EC"/>
</dbReference>
<name>A0A413FGS6_9FIRM</name>
<dbReference type="Proteomes" id="UP000283880">
    <property type="component" value="Unassembled WGS sequence"/>
</dbReference>
<evidence type="ECO:0000256" key="11">
    <source>
        <dbReference type="ARBA" id="ARBA00032305"/>
    </source>
</evidence>
<evidence type="ECO:0000256" key="1">
    <source>
        <dbReference type="ARBA" id="ARBA00001342"/>
    </source>
</evidence>
<comment type="subunit">
    <text evidence="4">Homotrimer.</text>
</comment>
<evidence type="ECO:0000256" key="9">
    <source>
        <dbReference type="ARBA" id="ARBA00029596"/>
    </source>
</evidence>
<evidence type="ECO:0000313" key="14">
    <source>
        <dbReference type="EMBL" id="RGX29954.1"/>
    </source>
</evidence>
<keyword evidence="13" id="KW-0460">Magnesium</keyword>
<comment type="catalytic activity">
    <reaction evidence="1">
        <text>4-hydroxy-4-methyl-2-oxoglutarate = 2 pyruvate</text>
        <dbReference type="Rhea" id="RHEA:22748"/>
        <dbReference type="ChEBI" id="CHEBI:15361"/>
        <dbReference type="ChEBI" id="CHEBI:58276"/>
        <dbReference type="EC" id="4.1.3.17"/>
    </reaction>
</comment>
<reference evidence="14 15" key="1">
    <citation type="submission" date="2018-08" db="EMBL/GenBank/DDBJ databases">
        <title>A genome reference for cultivated species of the human gut microbiota.</title>
        <authorList>
            <person name="Zou Y."/>
            <person name="Xue W."/>
            <person name="Luo G."/>
        </authorList>
    </citation>
    <scope>NUCLEOTIDE SEQUENCE [LARGE SCALE GENOMIC DNA]</scope>
    <source>
        <strain evidence="14 15">AF04-15</strain>
    </source>
</reference>
<dbReference type="SUPFAM" id="SSF89562">
    <property type="entry name" value="RraA-like"/>
    <property type="match status" value="1"/>
</dbReference>
<sequence length="235" mass="25933">MAMWKNDEEMFALMKEKLYTPVVGDILDQMGYKHQFLPAQIRPLAALAPVQAYIKGDGEDNRLKLAGFACTILENDVFEEPKKPFGYLTEALDQLKPNEIYVATGAHHSALWGELLTTTAKVRGAAGAVLDGYTRDTPQVIGLNFPVFARACWAQDSSVRTYVCDFRCTIEIGQVTIRDGDVVFGDVDGVLVIPREIHEQVLERAFVKAAGEKTVRAAIENGMTATEAFAKYGIL</sequence>
<dbReference type="GO" id="GO:0047443">
    <property type="term" value="F:4-hydroxy-4-methyl-2-oxoglutarate aldolase activity"/>
    <property type="evidence" value="ECO:0007669"/>
    <property type="project" value="UniProtKB-EC"/>
</dbReference>
<comment type="catalytic activity">
    <reaction evidence="12">
        <text>oxaloacetate + H(+) = pyruvate + CO2</text>
        <dbReference type="Rhea" id="RHEA:15641"/>
        <dbReference type="ChEBI" id="CHEBI:15361"/>
        <dbReference type="ChEBI" id="CHEBI:15378"/>
        <dbReference type="ChEBI" id="CHEBI:16452"/>
        <dbReference type="ChEBI" id="CHEBI:16526"/>
        <dbReference type="EC" id="4.1.1.112"/>
    </reaction>
</comment>
<comment type="cofactor">
    <cofactor evidence="2">
        <name>a divalent metal cation</name>
        <dbReference type="ChEBI" id="CHEBI:60240"/>
    </cofactor>
</comment>
<dbReference type="PANTHER" id="PTHR33254:SF4">
    <property type="entry name" value="4-HYDROXY-4-METHYL-2-OXOGLUTARATE ALDOLASE 3-RELATED"/>
    <property type="match status" value="1"/>
</dbReference>
<comment type="similarity">
    <text evidence="3">Belongs to the class II aldolase/RraA-like family.</text>
</comment>
<dbReference type="RefSeq" id="WP_007710324.1">
    <property type="nucleotide sequence ID" value="NZ_BAABXR010000001.1"/>
</dbReference>